<proteinExistence type="predicted"/>
<protein>
    <submittedName>
        <fullName evidence="1">NAD(P)H-binding</fullName>
    </submittedName>
</protein>
<dbReference type="OrthoDB" id="9798632at2"/>
<dbReference type="Gene3D" id="3.40.50.720">
    <property type="entry name" value="NAD(P)-binding Rossmann-like Domain"/>
    <property type="match status" value="1"/>
</dbReference>
<name>A0A1H5VVG7_9VIBR</name>
<dbReference type="InterPro" id="IPR014843">
    <property type="entry name" value="Him1/Fmp52"/>
</dbReference>
<accession>A0A1H5VVG7</accession>
<organism evidence="1 2">
    <name type="scientific">Vibrio hangzhouensis</name>
    <dbReference type="NCBI Taxonomy" id="462991"/>
    <lineage>
        <taxon>Bacteria</taxon>
        <taxon>Pseudomonadati</taxon>
        <taxon>Pseudomonadota</taxon>
        <taxon>Gammaproteobacteria</taxon>
        <taxon>Vibrionales</taxon>
        <taxon>Vibrionaceae</taxon>
        <taxon>Vibrio</taxon>
    </lineage>
</organism>
<dbReference type="EMBL" id="FNVG01000005">
    <property type="protein sequence ID" value="SEF90978.1"/>
    <property type="molecule type" value="Genomic_DNA"/>
</dbReference>
<dbReference type="Proteomes" id="UP000236721">
    <property type="component" value="Unassembled WGS sequence"/>
</dbReference>
<dbReference type="InterPro" id="IPR036291">
    <property type="entry name" value="NAD(P)-bd_dom_sf"/>
</dbReference>
<dbReference type="AlphaFoldDB" id="A0A1H5VVG7"/>
<dbReference type="RefSeq" id="WP_103879530.1">
    <property type="nucleotide sequence ID" value="NZ_FNVG01000005.1"/>
</dbReference>
<reference evidence="2" key="1">
    <citation type="submission" date="2016-10" db="EMBL/GenBank/DDBJ databases">
        <authorList>
            <person name="Varghese N."/>
            <person name="Submissions S."/>
        </authorList>
    </citation>
    <scope>NUCLEOTIDE SEQUENCE [LARGE SCALE GENOMIC DNA]</scope>
    <source>
        <strain evidence="2">CGMCC 1.7062</strain>
    </source>
</reference>
<dbReference type="SUPFAM" id="SSF51735">
    <property type="entry name" value="NAD(P)-binding Rossmann-fold domains"/>
    <property type="match status" value="1"/>
</dbReference>
<sequence length="227" mass="24733">MTAKHHAIIAGASGLVGSHLLRLLEHSNCIETIYAMCRSPVASESDKVVQLMDGALRVTNWDGDFPAPSIGFICLGTTLKQAGSKSALEKIDYELVCDVAQTMKILGVDRIAVVSSLGASAKSLSHYLKCKGRVEQRVKSMGFEQVIFVRPGPLAGRKKQIRSDEVIVQKVFKLFSPIMQGPLRSYAPIPAESVARVMLHSILQYHDESCVAYNSANMLDILSSNQT</sequence>
<dbReference type="PANTHER" id="PTHR14097">
    <property type="entry name" value="OXIDOREDUCTASE HTATIP2"/>
    <property type="match status" value="1"/>
</dbReference>
<gene>
    <name evidence="1" type="ORF">SAMN04488244_10513</name>
</gene>
<keyword evidence="2" id="KW-1185">Reference proteome</keyword>
<evidence type="ECO:0000313" key="1">
    <source>
        <dbReference type="EMBL" id="SEF90978.1"/>
    </source>
</evidence>
<dbReference type="PANTHER" id="PTHR14097:SF7">
    <property type="entry name" value="OXIDOREDUCTASE HTATIP2"/>
    <property type="match status" value="1"/>
</dbReference>
<dbReference type="Pfam" id="PF08732">
    <property type="entry name" value="HIM1"/>
    <property type="match status" value="1"/>
</dbReference>
<evidence type="ECO:0000313" key="2">
    <source>
        <dbReference type="Proteomes" id="UP000236721"/>
    </source>
</evidence>